<feature type="compositionally biased region" description="Polar residues" evidence="1">
    <location>
        <begin position="27"/>
        <end position="55"/>
    </location>
</feature>
<evidence type="ECO:0000256" key="1">
    <source>
        <dbReference type="SAM" id="MobiDB-lite"/>
    </source>
</evidence>
<dbReference type="GeneID" id="108674085"/>
<name>A0A8B7NUR8_HYAAZ</name>
<proteinExistence type="predicted"/>
<gene>
    <name evidence="3" type="primary">LOC108674085</name>
</gene>
<dbReference type="InterPro" id="IPR012337">
    <property type="entry name" value="RNaseH-like_sf"/>
</dbReference>
<feature type="region of interest" description="Disordered" evidence="1">
    <location>
        <begin position="1"/>
        <end position="81"/>
    </location>
</feature>
<evidence type="ECO:0000313" key="2">
    <source>
        <dbReference type="Proteomes" id="UP000694843"/>
    </source>
</evidence>
<dbReference type="AlphaFoldDB" id="A0A8B7NUR8"/>
<sequence>MACEGGNGASESDETGTEVDEDHHNETFGQSPSSKFNGPSTSGHSSGKVSRTTLLSFFKRTRPDSDEDIPENIPTKKKKSLKVESPQLICLKCGLKFKRTNKYYLERHGKEKHKYDTGYNASKDIVHIDSPMNTRPFKHDTKRKNHLGTKSTHQNGDKPPSDCEKPPSDCDKPPSDCDKPPSDCDKPPSDCDKPPSDCDKPLPSVPAHQPSPAAAPSPSPTILTFEDGAMTDVMEMPSSLDTARPISPTPSSGEIMPRLRAAQPVTLEDYVLKKKNTEAPTTNTLAEILTTLRNLEAKIDQISMQHPSKKLETSSYLMDAATTQRFHEATSIAAVAACTSIVLEPLEMGEETRIYCSLCREAFGLEGPSKHGKKMLSSIKFCEGFLEKNENLVAANGLNKTKNPKRFSELKKEIGSHLTGMSTSGHAHLDAHKLKKREMETEEKHVDALQNLVKAALTTIKMGAAAEHFETEVVMLDDAKVDVGTLGHSRKQMEGFTDALIGHCRLKLKRYLTTPLPSTSFFPHYAVACDKSTPGRETNHAIMLLAPYKGVRQAYPIGAPKVYSNEEGRVVGGTAEELAAQVIDTIVEFSLVEPENLSYLIANHSDGQYQSVGFQAELSKHCQTSTREGRAQGLEFPVIWDGAHWLDLCIKTTKDKSSSSKFFKKFLDRANSFNDMFHSGRGYDEYKAVKEKTNAQGVRLSGYSVTRFSSSAFDSLKGLYSSYKALILTYEENRETESDTDEMKFKIRGWDFALELCLMLDIFQPIVSVMVLSQRVGQQIWSITAWIEDLIQLLKTMENDLRKLKRKEDLRLLPIARFPITTAHTKELLSSTKENKHGTFHSMPLVEGWLVVDKEEGSKNGIDWKMLEFKEIAKELCTLTTNLIANIEIRHKSGINGMASTLAACIAPIPIIKRLCGSRSGPTKRPIMGGGGQQQNRFKTDGREAFRAFYAYVCELPHISSRQKKDGLLFDEDMADEVFSKYTDLLYDMVWNTNSLRRKVFTDLPTTTARLVEFSFHEHDQTTLQAPIFRFRFSDRSETKSAFDEGAFISAIYTEEEVYTELGIEAATALDVAVAMGGCEAIVEGFYSVIKRHLFQGPMENKNMVERAIVDWLMPIPARCPSTIKSVAKLYLKGHSKLNLLPHRSVHHSDVRNRGKYSDVSKVIKRHTQKPVNYPLFLDQEDLTDFV</sequence>
<dbReference type="Proteomes" id="UP000694843">
    <property type="component" value="Unplaced"/>
</dbReference>
<feature type="compositionally biased region" description="Acidic residues" evidence="1">
    <location>
        <begin position="11"/>
        <end position="20"/>
    </location>
</feature>
<keyword evidence="2" id="KW-1185">Reference proteome</keyword>
<feature type="region of interest" description="Disordered" evidence="1">
    <location>
        <begin position="126"/>
        <end position="223"/>
    </location>
</feature>
<organism evidence="2 3">
    <name type="scientific">Hyalella azteca</name>
    <name type="common">Amphipod</name>
    <dbReference type="NCBI Taxonomy" id="294128"/>
    <lineage>
        <taxon>Eukaryota</taxon>
        <taxon>Metazoa</taxon>
        <taxon>Ecdysozoa</taxon>
        <taxon>Arthropoda</taxon>
        <taxon>Crustacea</taxon>
        <taxon>Multicrustacea</taxon>
        <taxon>Malacostraca</taxon>
        <taxon>Eumalacostraca</taxon>
        <taxon>Peracarida</taxon>
        <taxon>Amphipoda</taxon>
        <taxon>Senticaudata</taxon>
        <taxon>Talitrida</taxon>
        <taxon>Talitroidea</taxon>
        <taxon>Hyalellidae</taxon>
        <taxon>Hyalella</taxon>
    </lineage>
</organism>
<feature type="compositionally biased region" description="Low complexity" evidence="1">
    <location>
        <begin position="201"/>
        <end position="212"/>
    </location>
</feature>
<evidence type="ECO:0000313" key="3">
    <source>
        <dbReference type="RefSeq" id="XP_018017477.1"/>
    </source>
</evidence>
<dbReference type="RefSeq" id="XP_018017477.1">
    <property type="nucleotide sequence ID" value="XM_018161988.2"/>
</dbReference>
<accession>A0A8B7NUR8</accession>
<dbReference type="OrthoDB" id="10065482at2759"/>
<dbReference type="KEGG" id="hazt:108674085"/>
<protein>
    <submittedName>
        <fullName evidence="3">Uncharacterized protein LOC108674085</fullName>
    </submittedName>
</protein>
<dbReference type="SUPFAM" id="SSF53098">
    <property type="entry name" value="Ribonuclease H-like"/>
    <property type="match status" value="1"/>
</dbReference>
<reference evidence="3" key="1">
    <citation type="submission" date="2025-08" db="UniProtKB">
        <authorList>
            <consortium name="RefSeq"/>
        </authorList>
    </citation>
    <scope>IDENTIFICATION</scope>
    <source>
        <tissue evidence="3">Whole organism</tissue>
    </source>
</reference>
<feature type="compositionally biased region" description="Basic and acidic residues" evidence="1">
    <location>
        <begin position="155"/>
        <end position="200"/>
    </location>
</feature>